<proteinExistence type="inferred from homology"/>
<feature type="domain" description="Reverse transcriptase" evidence="5">
    <location>
        <begin position="812"/>
        <end position="989"/>
    </location>
</feature>
<evidence type="ECO:0000256" key="4">
    <source>
        <dbReference type="SAM" id="Coils"/>
    </source>
</evidence>
<dbReference type="FunFam" id="1.10.340.70:FF:000001">
    <property type="entry name" value="Retrovirus-related Pol polyprotein from transposon gypsy-like Protein"/>
    <property type="match status" value="1"/>
</dbReference>
<dbReference type="Gene3D" id="1.10.340.70">
    <property type="match status" value="1"/>
</dbReference>
<feature type="domain" description="Integrase catalytic" evidence="6">
    <location>
        <begin position="369"/>
        <end position="527"/>
    </location>
</feature>
<comment type="similarity">
    <text evidence="1">Belongs to the beta type-B retroviral polymerase family. HERV class-II K(HML-2) pol subfamily.</text>
</comment>
<dbReference type="InterPro" id="IPR041588">
    <property type="entry name" value="Integrase_H2C2"/>
</dbReference>
<dbReference type="InterPro" id="IPR036397">
    <property type="entry name" value="RNaseH_sf"/>
</dbReference>
<sequence length="1005" mass="112293">MLRRKTQAQQGQLKPVTFVKTVRPKAVLEKDAIDSGFKPFLLKGLISVNGKPGEQKEVQILRDTGSIQSFVVSDALPLSEQTFCGSSVLVQGIEMGVVKVPLHRIHLQCDLVSGFVKVGIRSSFPVKGVAFILGNDLAGGKVSPVLEVVDKPDCFIPVGDISDNFPEVFAANVVTRAQKRRIGDDIVLADTFLSPVFTEEHFGSGPKESENVRHDRHSDTAIAESELLAEPISHEGIKTAQREDLSLTKCFSAAESPQPNKVNAAEYVIENGLMLRKWHPHRDGENEWDVVCQIVLPTVYRKQVLSLAHDHDLAGHLGVTKTYNRILKHFFWPGLKSDVSKYCRTCHECQVMGKPNQKIPPAPLIPIPVICEPFEHIILDCVGPLPKSKAGNQFLLTIMCSATRFPEAVPLRRITAPVIIKALIKFFSTFGLPKIVQTDQGTNFLSNVFRQVLKTLGISHRISSPYHPESQGAIERFHQTLKSMLKKYCLSSGKEWDDGVPLVLFAVREATQESLGFSPADLVFGHTVRGPLKVLKDGMLNDTKSSQQNVLDYVSRFRERLHNACSFARKSLSTAQEGMKKWYDRKAVVREIQPGDEVLVLLPVPEIQPGDEVLVLLPVPGSVLTARFSGPYKVSKRLSETDFVIHTPDRKRKFRTCHINMLKLYCSRKVSEKSVEEKKKLVAVPTDVLAAAVVAVSDPTIVKDEVLRFSLGECDPDDGVTLRNDLSMCGRLSNSEILKKLSENLENLLESQKRDVMRLIQEFPMLFSDVPTQTHVLQHDIQVTCNSPIKQHAYRVNSLKRSVMRTEVDYLLRNDLAEPSYSPWSSPCLLVPKSDGTFRFCTDYRKVNSVTVPDSYPLPRMEDCIDNLGSARFVTKLDLLKGYWQVPLTARAADISAFVTPDNFLQYRVMAFGLRNAPATFQRLVNIVLSGVRNCNAYLDDLVIYSFDWSEHLTVLRTVFERLADASLTINLAKCEFGKATITYLGKEVGQGQVRPVSAKNICYC</sequence>
<reference evidence="7" key="2">
    <citation type="submission" date="2025-09" db="UniProtKB">
        <authorList>
            <consortium name="Ensembl"/>
        </authorList>
    </citation>
    <scope>IDENTIFICATION</scope>
</reference>
<dbReference type="GO" id="GO:0004523">
    <property type="term" value="F:RNA-DNA hybrid ribonuclease activity"/>
    <property type="evidence" value="ECO:0007669"/>
    <property type="project" value="UniProtKB-EC"/>
</dbReference>
<dbReference type="InterPro" id="IPR054465">
    <property type="entry name" value="Integrase_p58-like_C"/>
</dbReference>
<dbReference type="Gene3D" id="3.30.420.10">
    <property type="entry name" value="Ribonuclease H-like superfamily/Ribonuclease H"/>
    <property type="match status" value="1"/>
</dbReference>
<reference evidence="7" key="1">
    <citation type="submission" date="2025-08" db="UniProtKB">
        <authorList>
            <consortium name="Ensembl"/>
        </authorList>
    </citation>
    <scope>IDENTIFICATION</scope>
</reference>
<accession>A0A9J8A4Y3</accession>
<dbReference type="SUPFAM" id="SSF53098">
    <property type="entry name" value="Ribonuclease H-like"/>
    <property type="match status" value="1"/>
</dbReference>
<dbReference type="Pfam" id="PF17921">
    <property type="entry name" value="Integrase_H2C2"/>
    <property type="match status" value="1"/>
</dbReference>
<dbReference type="InterPro" id="IPR050951">
    <property type="entry name" value="Retrovirus_Pol_polyprotein"/>
</dbReference>
<dbReference type="CDD" id="cd01647">
    <property type="entry name" value="RT_LTR"/>
    <property type="match status" value="1"/>
</dbReference>
<dbReference type="InterPro" id="IPR043502">
    <property type="entry name" value="DNA/RNA_pol_sf"/>
</dbReference>
<feature type="coiled-coil region" evidence="4">
    <location>
        <begin position="735"/>
        <end position="762"/>
    </location>
</feature>
<dbReference type="Proteomes" id="UP001108240">
    <property type="component" value="Unplaced"/>
</dbReference>
<dbReference type="GO" id="GO:0003676">
    <property type="term" value="F:nucleic acid binding"/>
    <property type="evidence" value="ECO:0007669"/>
    <property type="project" value="InterPro"/>
</dbReference>
<dbReference type="InterPro" id="IPR000477">
    <property type="entry name" value="RT_dom"/>
</dbReference>
<name>A0A9J8A4Y3_CYPCA</name>
<dbReference type="PROSITE" id="PS50994">
    <property type="entry name" value="INTEGRASE"/>
    <property type="match status" value="1"/>
</dbReference>
<evidence type="ECO:0000259" key="6">
    <source>
        <dbReference type="PROSITE" id="PS50994"/>
    </source>
</evidence>
<dbReference type="SUPFAM" id="SSF56672">
    <property type="entry name" value="DNA/RNA polymerases"/>
    <property type="match status" value="1"/>
</dbReference>
<dbReference type="EC" id="3.1.26.4" evidence="2"/>
<organism evidence="7 8">
    <name type="scientific">Cyprinus carpio carpio</name>
    <dbReference type="NCBI Taxonomy" id="630221"/>
    <lineage>
        <taxon>Eukaryota</taxon>
        <taxon>Metazoa</taxon>
        <taxon>Chordata</taxon>
        <taxon>Craniata</taxon>
        <taxon>Vertebrata</taxon>
        <taxon>Euteleostomi</taxon>
        <taxon>Actinopterygii</taxon>
        <taxon>Neopterygii</taxon>
        <taxon>Teleostei</taxon>
        <taxon>Ostariophysi</taxon>
        <taxon>Cypriniformes</taxon>
        <taxon>Cyprinidae</taxon>
        <taxon>Cyprininae</taxon>
        <taxon>Cyprinus</taxon>
    </lineage>
</organism>
<evidence type="ECO:0000259" key="5">
    <source>
        <dbReference type="PROSITE" id="PS50878"/>
    </source>
</evidence>
<dbReference type="PANTHER" id="PTHR37984:SF15">
    <property type="entry name" value="INTEGRASE CATALYTIC DOMAIN-CONTAINING PROTEIN"/>
    <property type="match status" value="1"/>
</dbReference>
<dbReference type="PROSITE" id="PS50878">
    <property type="entry name" value="RT_POL"/>
    <property type="match status" value="1"/>
</dbReference>
<dbReference type="PANTHER" id="PTHR37984">
    <property type="entry name" value="PROTEIN CBG26694"/>
    <property type="match status" value="1"/>
</dbReference>
<evidence type="ECO:0000313" key="8">
    <source>
        <dbReference type="Proteomes" id="UP001108240"/>
    </source>
</evidence>
<evidence type="ECO:0000256" key="1">
    <source>
        <dbReference type="ARBA" id="ARBA00010879"/>
    </source>
</evidence>
<dbReference type="GeneTree" id="ENSGT01050000244855"/>
<dbReference type="Pfam" id="PF22938">
    <property type="entry name" value="Integrase_p58_C"/>
    <property type="match status" value="1"/>
</dbReference>
<dbReference type="Pfam" id="PF00665">
    <property type="entry name" value="rve"/>
    <property type="match status" value="1"/>
</dbReference>
<dbReference type="Pfam" id="PF00078">
    <property type="entry name" value="RVT_1"/>
    <property type="match status" value="1"/>
</dbReference>
<keyword evidence="8" id="KW-1185">Reference proteome</keyword>
<evidence type="ECO:0000256" key="3">
    <source>
        <dbReference type="ARBA" id="ARBA00039658"/>
    </source>
</evidence>
<dbReference type="Gene3D" id="3.30.70.270">
    <property type="match status" value="1"/>
</dbReference>
<dbReference type="Ensembl" id="ENSCCRT00000108823.1">
    <property type="protein sequence ID" value="ENSCCRP00000139003.1"/>
    <property type="gene ID" value="ENSCCRG00000077995.1"/>
</dbReference>
<dbReference type="GO" id="GO:0015074">
    <property type="term" value="P:DNA integration"/>
    <property type="evidence" value="ECO:0007669"/>
    <property type="project" value="InterPro"/>
</dbReference>
<dbReference type="InterPro" id="IPR043128">
    <property type="entry name" value="Rev_trsase/Diguanyl_cyclase"/>
</dbReference>
<dbReference type="AlphaFoldDB" id="A0A9J8A4Y3"/>
<evidence type="ECO:0000256" key="2">
    <source>
        <dbReference type="ARBA" id="ARBA00012180"/>
    </source>
</evidence>
<protein>
    <recommendedName>
        <fullName evidence="3">Gypsy retrotransposon integrase-like protein 1</fullName>
        <ecNumber evidence="2">3.1.26.4</ecNumber>
    </recommendedName>
</protein>
<dbReference type="InterPro" id="IPR001584">
    <property type="entry name" value="Integrase_cat-core"/>
</dbReference>
<dbReference type="Gene3D" id="3.10.10.10">
    <property type="entry name" value="HIV Type 1 Reverse Transcriptase, subunit A, domain 1"/>
    <property type="match status" value="1"/>
</dbReference>
<evidence type="ECO:0000313" key="7">
    <source>
        <dbReference type="Ensembl" id="ENSCCRP00000139003.1"/>
    </source>
</evidence>
<dbReference type="InterPro" id="IPR012337">
    <property type="entry name" value="RNaseH-like_sf"/>
</dbReference>
<keyword evidence="4" id="KW-0175">Coiled coil</keyword>
<dbReference type="FunFam" id="3.30.420.10:FF:000032">
    <property type="entry name" value="Retrovirus-related Pol polyprotein from transposon 297-like Protein"/>
    <property type="match status" value="1"/>
</dbReference>